<dbReference type="HOGENOM" id="CLU_2705883_0_0_1"/>
<evidence type="ECO:0000256" key="1">
    <source>
        <dbReference type="SAM" id="MobiDB-lite"/>
    </source>
</evidence>
<dbReference type="Proteomes" id="UP000011064">
    <property type="component" value="Unassembled WGS sequence"/>
</dbReference>
<reference evidence="3" key="1">
    <citation type="submission" date="2010-09" db="EMBL/GenBank/DDBJ databases">
        <title>The genome sequence of Geomyces destructans 20631-21.</title>
        <authorList>
            <consortium name="The Broad Institute Genome Sequencing Platform"/>
            <person name="Cuomo C.A."/>
            <person name="Blehert D.S."/>
            <person name="Lorch J.M."/>
            <person name="Young S.K."/>
            <person name="Zeng Q."/>
            <person name="Gargeya S."/>
            <person name="Fitzgerald M."/>
            <person name="Haas B."/>
            <person name="Abouelleil A."/>
            <person name="Alvarado L."/>
            <person name="Arachchi H.M."/>
            <person name="Berlin A."/>
            <person name="Brown A."/>
            <person name="Chapman S.B."/>
            <person name="Chen Z."/>
            <person name="Dunbar C."/>
            <person name="Freedman E."/>
            <person name="Gearin G."/>
            <person name="Gellesch M."/>
            <person name="Goldberg J."/>
            <person name="Griggs A."/>
            <person name="Gujja S."/>
            <person name="Heiman D."/>
            <person name="Howarth C."/>
            <person name="Larson L."/>
            <person name="Lui A."/>
            <person name="MacDonald P.J.P."/>
            <person name="Montmayeur A."/>
            <person name="Murphy C."/>
            <person name="Neiman D."/>
            <person name="Pearson M."/>
            <person name="Priest M."/>
            <person name="Roberts A."/>
            <person name="Saif S."/>
            <person name="Shea T."/>
            <person name="Shenoy N."/>
            <person name="Sisk P."/>
            <person name="Stolte C."/>
            <person name="Sykes S."/>
            <person name="Wortman J."/>
            <person name="Nusbaum C."/>
            <person name="Birren B."/>
        </authorList>
    </citation>
    <scope>NUCLEOTIDE SEQUENCE [LARGE SCALE GENOMIC DNA]</scope>
    <source>
        <strain evidence="3">ATCC MYA-4855 / 20631-21</strain>
    </source>
</reference>
<feature type="region of interest" description="Disordered" evidence="1">
    <location>
        <begin position="1"/>
        <end position="54"/>
    </location>
</feature>
<gene>
    <name evidence="2" type="ORF">GMDG_08763</name>
</gene>
<feature type="compositionally biased region" description="Basic and acidic residues" evidence="1">
    <location>
        <begin position="39"/>
        <end position="54"/>
    </location>
</feature>
<evidence type="ECO:0000313" key="3">
    <source>
        <dbReference type="Proteomes" id="UP000011064"/>
    </source>
</evidence>
<protein>
    <submittedName>
        <fullName evidence="2">Uncharacterized protein</fullName>
    </submittedName>
</protein>
<name>L8GC25_PSED2</name>
<dbReference type="VEuPathDB" id="FungiDB:GMDG_08763"/>
<organism evidence="2 3">
    <name type="scientific">Pseudogymnoascus destructans (strain ATCC MYA-4855 / 20631-21)</name>
    <name type="common">Bat white-nose syndrome fungus</name>
    <name type="synonym">Geomyces destructans</name>
    <dbReference type="NCBI Taxonomy" id="658429"/>
    <lineage>
        <taxon>Eukaryota</taxon>
        <taxon>Fungi</taxon>
        <taxon>Dikarya</taxon>
        <taxon>Ascomycota</taxon>
        <taxon>Pezizomycotina</taxon>
        <taxon>Leotiomycetes</taxon>
        <taxon>Thelebolales</taxon>
        <taxon>Thelebolaceae</taxon>
        <taxon>Pseudogymnoascus</taxon>
    </lineage>
</organism>
<dbReference type="InParanoid" id="L8GC25"/>
<proteinExistence type="predicted"/>
<accession>L8GC25</accession>
<keyword evidence="3" id="KW-1185">Reference proteome</keyword>
<dbReference type="EMBL" id="GL574160">
    <property type="protein sequence ID" value="ELR10775.1"/>
    <property type="molecule type" value="Genomic_DNA"/>
</dbReference>
<feature type="compositionally biased region" description="Low complexity" evidence="1">
    <location>
        <begin position="1"/>
        <end position="13"/>
    </location>
</feature>
<sequence length="73" mass="7568">MNAAPPATQQDQAADARDRRPFAQQGPERGAPPPAAGRRMREASIGERVSARKAEKATAAAIAAASSTNSRPT</sequence>
<dbReference type="AlphaFoldDB" id="L8GC25"/>
<evidence type="ECO:0000313" key="2">
    <source>
        <dbReference type="EMBL" id="ELR10775.1"/>
    </source>
</evidence>